<gene>
    <name evidence="2" type="ORF">JI62_08410</name>
</gene>
<keyword evidence="3" id="KW-1185">Reference proteome</keyword>
<dbReference type="InterPro" id="IPR018306">
    <property type="entry name" value="Phage_T5_Orf172_DNA-bd"/>
</dbReference>
<evidence type="ECO:0000259" key="1">
    <source>
        <dbReference type="SMART" id="SM00974"/>
    </source>
</evidence>
<dbReference type="Proteomes" id="UP000197334">
    <property type="component" value="Unassembled WGS sequence"/>
</dbReference>
<dbReference type="RefSeq" id="WP_088699744.1">
    <property type="nucleotide sequence ID" value="NZ_JPUA01000025.1"/>
</dbReference>
<reference evidence="2 3" key="1">
    <citation type="submission" date="2014-08" db="EMBL/GenBank/DDBJ databases">
        <title>Draft genome sequence of a novel L-asparaginase producing marine bacterium, Halomonas campaniensis.</title>
        <authorList>
            <person name="Sundarakrishnan B."/>
            <person name="Moushumi Priya A."/>
            <person name="Raman G."/>
            <person name="Sakthivel N."/>
            <person name="Park S."/>
            <person name="Jayachandran S."/>
        </authorList>
    </citation>
    <scope>NUCLEOTIDE SEQUENCE [LARGE SCALE GENOMIC DNA]</scope>
    <source>
        <strain evidence="2 3">SK03</strain>
    </source>
</reference>
<accession>A0A246S2U4</accession>
<evidence type="ECO:0000313" key="3">
    <source>
        <dbReference type="Proteomes" id="UP000197334"/>
    </source>
</evidence>
<sequence length="399" mass="45109">MTDLDDLRAELDELAQPEKKKGLSAREERIIAGFEEIQRFVDQHGCAPQHGEGNDIFERLYAVRLDRIRSLEECRTLVEPLDRQGLLDGNRVSDVDATETMDDDALLTELSGISGVSELTELKHVRSSAEKRAAEEVANREKCEDFATYQPLFEQIESELKSGLRTTRRFGKNATIEVGQWFIVDGQTAYVAEEGEEFDSPQGKKDARLRVIFSNGTESNLLRLSLVRALYKDEASRRITEPDAGPLFAEQQPNESRFSETWEEDDIESGTIYVLRSLSEQPFVSEHRELIHKIGVTGGKVEARIANAAHDATYLLADVEVVATYKLAGINRRKLEALFHRIFAPAQLELTIQDRFGHPVKPREWFLVPLHVIDEAVQRIRDGSIMGVVYEPETAQLIS</sequence>
<evidence type="ECO:0000313" key="2">
    <source>
        <dbReference type="EMBL" id="OWV30095.1"/>
    </source>
</evidence>
<dbReference type="OrthoDB" id="9814995at2"/>
<dbReference type="SMART" id="SM00974">
    <property type="entry name" value="T5orf172"/>
    <property type="match status" value="1"/>
</dbReference>
<dbReference type="AlphaFoldDB" id="A0A246S2U4"/>
<name>A0A246S2U4_9GAMM</name>
<dbReference type="EMBL" id="JPUA01000025">
    <property type="protein sequence ID" value="OWV30095.1"/>
    <property type="molecule type" value="Genomic_DNA"/>
</dbReference>
<proteinExistence type="predicted"/>
<protein>
    <recommendedName>
        <fullName evidence="1">Bacteriophage T5 Orf172 DNA-binding domain-containing protein</fullName>
    </recommendedName>
</protein>
<comment type="caution">
    <text evidence="2">The sequence shown here is derived from an EMBL/GenBank/DDBJ whole genome shotgun (WGS) entry which is preliminary data.</text>
</comment>
<organism evidence="2 3">
    <name type="scientific">Halomonas campaniensis</name>
    <dbReference type="NCBI Taxonomy" id="213554"/>
    <lineage>
        <taxon>Bacteria</taxon>
        <taxon>Pseudomonadati</taxon>
        <taxon>Pseudomonadota</taxon>
        <taxon>Gammaproteobacteria</taxon>
        <taxon>Oceanospirillales</taxon>
        <taxon>Halomonadaceae</taxon>
        <taxon>Halomonas</taxon>
    </lineage>
</organism>
<feature type="domain" description="Bacteriophage T5 Orf172 DNA-binding" evidence="1">
    <location>
        <begin position="286"/>
        <end position="380"/>
    </location>
</feature>
<dbReference type="Pfam" id="PF13455">
    <property type="entry name" value="MUG113"/>
    <property type="match status" value="1"/>
</dbReference>